<sequence>MEYGLNFQLGSFINSDLKQAFKELDYETDIDSPDLSHVPEDELFITLVHQNAEDRLKEISASIAKSLNRLHAHLAGMLEPLLVRGGEPISMNTSSCCCLDFSKVAVEDVSRIMPCHLKSNQSSIRVPTLTGYLAGKEEVIVKGKAALRTSPNLAVFTGACLAPRDADLELRLGQETVVTGSNLHTYAKDRLIQFPSTSQTLEIEFYSEGESLHLEELSEPVVLRIMRGEAVKSPSFNTGVPDVADPRLPEPLVAVDGSLVYQPFIMMVYEVSETDVSFHLELRPRDTSSRPQYLIVARHIYPPTLEVQNDGRGEVFWAVVPPNTSIYGRQLVSFLSCPTGSSISLDAEVDTAVTFTQKCLC</sequence>
<reference evidence="3" key="1">
    <citation type="submission" date="2016-06" db="UniProtKB">
        <authorList>
            <consortium name="WormBaseParasite"/>
        </authorList>
    </citation>
    <scope>IDENTIFICATION</scope>
</reference>
<dbReference type="EMBL" id="UYSU01033099">
    <property type="protein sequence ID" value="VDL91442.1"/>
    <property type="molecule type" value="Genomic_DNA"/>
</dbReference>
<keyword evidence="2" id="KW-1185">Reference proteome</keyword>
<dbReference type="Proteomes" id="UP000275846">
    <property type="component" value="Unassembled WGS sequence"/>
</dbReference>
<dbReference type="OrthoDB" id="10659994at2759"/>
<proteinExistence type="predicted"/>
<dbReference type="WBParaSite" id="SSLN_0000522001-mRNA-1">
    <property type="protein sequence ID" value="SSLN_0000522001-mRNA-1"/>
    <property type="gene ID" value="SSLN_0000522001"/>
</dbReference>
<organism evidence="3">
    <name type="scientific">Schistocephalus solidus</name>
    <name type="common">Tapeworm</name>
    <dbReference type="NCBI Taxonomy" id="70667"/>
    <lineage>
        <taxon>Eukaryota</taxon>
        <taxon>Metazoa</taxon>
        <taxon>Spiralia</taxon>
        <taxon>Lophotrochozoa</taxon>
        <taxon>Platyhelminthes</taxon>
        <taxon>Cestoda</taxon>
        <taxon>Eucestoda</taxon>
        <taxon>Diphyllobothriidea</taxon>
        <taxon>Diphyllobothriidae</taxon>
        <taxon>Schistocephalus</taxon>
    </lineage>
</organism>
<dbReference type="AlphaFoldDB" id="A0A183SLF9"/>
<evidence type="ECO:0000313" key="2">
    <source>
        <dbReference type="Proteomes" id="UP000275846"/>
    </source>
</evidence>
<evidence type="ECO:0000313" key="1">
    <source>
        <dbReference type="EMBL" id="VDL91442.1"/>
    </source>
</evidence>
<reference evidence="1 2" key="2">
    <citation type="submission" date="2018-11" db="EMBL/GenBank/DDBJ databases">
        <authorList>
            <consortium name="Pathogen Informatics"/>
        </authorList>
    </citation>
    <scope>NUCLEOTIDE SEQUENCE [LARGE SCALE GENOMIC DNA]</scope>
    <source>
        <strain evidence="1 2">NST_G2</strain>
    </source>
</reference>
<name>A0A183SLF9_SCHSO</name>
<protein>
    <submittedName>
        <fullName evidence="3">SHR-BD domain-containing protein</fullName>
    </submittedName>
</protein>
<dbReference type="STRING" id="70667.A0A183SLF9"/>
<accession>A0A183SLF9</accession>
<gene>
    <name evidence="1" type="ORF">SSLN_LOCUS5057</name>
</gene>
<evidence type="ECO:0000313" key="3">
    <source>
        <dbReference type="WBParaSite" id="SSLN_0000522001-mRNA-1"/>
    </source>
</evidence>